<evidence type="ECO:0000313" key="2">
    <source>
        <dbReference type="EMBL" id="KIK52918.1"/>
    </source>
</evidence>
<proteinExistence type="predicted"/>
<dbReference type="Proteomes" id="UP000053593">
    <property type="component" value="Unassembled WGS sequence"/>
</dbReference>
<evidence type="ECO:0000313" key="3">
    <source>
        <dbReference type="Proteomes" id="UP000053593"/>
    </source>
</evidence>
<name>A0A0D0CD80_9AGAR</name>
<feature type="compositionally biased region" description="Basic and acidic residues" evidence="1">
    <location>
        <begin position="63"/>
        <end position="72"/>
    </location>
</feature>
<dbReference type="HOGENOM" id="CLU_1079895_0_0_1"/>
<feature type="region of interest" description="Disordered" evidence="1">
    <location>
        <begin position="36"/>
        <end position="101"/>
    </location>
</feature>
<reference evidence="2 3" key="1">
    <citation type="submission" date="2014-04" db="EMBL/GenBank/DDBJ databases">
        <title>Evolutionary Origins and Diversification of the Mycorrhizal Mutualists.</title>
        <authorList>
            <consortium name="DOE Joint Genome Institute"/>
            <consortium name="Mycorrhizal Genomics Consortium"/>
            <person name="Kohler A."/>
            <person name="Kuo A."/>
            <person name="Nagy L.G."/>
            <person name="Floudas D."/>
            <person name="Copeland A."/>
            <person name="Barry K.W."/>
            <person name="Cichocki N."/>
            <person name="Veneault-Fourrey C."/>
            <person name="LaButti K."/>
            <person name="Lindquist E.A."/>
            <person name="Lipzen A."/>
            <person name="Lundell T."/>
            <person name="Morin E."/>
            <person name="Murat C."/>
            <person name="Riley R."/>
            <person name="Ohm R."/>
            <person name="Sun H."/>
            <person name="Tunlid A."/>
            <person name="Henrissat B."/>
            <person name="Grigoriev I.V."/>
            <person name="Hibbett D.S."/>
            <person name="Martin F."/>
        </authorList>
    </citation>
    <scope>NUCLEOTIDE SEQUENCE [LARGE SCALE GENOMIC DNA]</scope>
    <source>
        <strain evidence="2 3">FD-317 M1</strain>
    </source>
</reference>
<evidence type="ECO:0000256" key="1">
    <source>
        <dbReference type="SAM" id="MobiDB-lite"/>
    </source>
</evidence>
<gene>
    <name evidence="2" type="ORF">GYMLUDRAFT_64026</name>
</gene>
<sequence>MPAHKRYQTQQEKKAAKQVTYARYYAKNWEAINARRRERYKDTQNPKQHALSNKSRNRKKSVRHTEQKKLRNECPAPPNSPSVPLEKSQCPHSPPPPVSSAQVSLRVIEQMFNDYVAKIGRSWPRFFDGLANSYLRSNDCTEIDDQYDLRWKHLEIIQRQMKVLMINGSQAGDMAAIAAGQGMVDRMGEIVQKLCEFSHATILGSNQFQCEMEEGMLTW</sequence>
<dbReference type="AlphaFoldDB" id="A0A0D0CD80"/>
<dbReference type="EMBL" id="KN834836">
    <property type="protein sequence ID" value="KIK52918.1"/>
    <property type="molecule type" value="Genomic_DNA"/>
</dbReference>
<organism evidence="2 3">
    <name type="scientific">Collybiopsis luxurians FD-317 M1</name>
    <dbReference type="NCBI Taxonomy" id="944289"/>
    <lineage>
        <taxon>Eukaryota</taxon>
        <taxon>Fungi</taxon>
        <taxon>Dikarya</taxon>
        <taxon>Basidiomycota</taxon>
        <taxon>Agaricomycotina</taxon>
        <taxon>Agaricomycetes</taxon>
        <taxon>Agaricomycetidae</taxon>
        <taxon>Agaricales</taxon>
        <taxon>Marasmiineae</taxon>
        <taxon>Omphalotaceae</taxon>
        <taxon>Collybiopsis</taxon>
        <taxon>Collybiopsis luxurians</taxon>
    </lineage>
</organism>
<protein>
    <submittedName>
        <fullName evidence="2">Uncharacterized protein</fullName>
    </submittedName>
</protein>
<accession>A0A0D0CD80</accession>
<feature type="compositionally biased region" description="Polar residues" evidence="1">
    <location>
        <begin position="45"/>
        <end position="54"/>
    </location>
</feature>
<keyword evidence="3" id="KW-1185">Reference proteome</keyword>